<protein>
    <submittedName>
        <fullName evidence="1">Uncharacterized protein</fullName>
    </submittedName>
</protein>
<gene>
    <name evidence="1" type="ORF">S01H1_73937</name>
</gene>
<comment type="caution">
    <text evidence="1">The sequence shown here is derived from an EMBL/GenBank/DDBJ whole genome shotgun (WGS) entry which is preliminary data.</text>
</comment>
<proteinExistence type="predicted"/>
<accession>X0Y7L2</accession>
<dbReference type="AlphaFoldDB" id="X0Y7L2"/>
<dbReference type="EMBL" id="BARS01049430">
    <property type="protein sequence ID" value="GAG32871.1"/>
    <property type="molecule type" value="Genomic_DNA"/>
</dbReference>
<organism evidence="1">
    <name type="scientific">marine sediment metagenome</name>
    <dbReference type="NCBI Taxonomy" id="412755"/>
    <lineage>
        <taxon>unclassified sequences</taxon>
        <taxon>metagenomes</taxon>
        <taxon>ecological metagenomes</taxon>
    </lineage>
</organism>
<sequence>MNSENPRRLVKYKGRKKYKRKKKCEPITSYGLVAYTIHKGVNYFLLYQRRDNFEYMDFLRGVWPNEDSLPSLFSAMSVDERKRIREFTFPELWEDLWVEHNSRIFRDGFAKAKRKYELARFSIPELLETTA</sequence>
<feature type="non-terminal residue" evidence="1">
    <location>
        <position position="131"/>
    </location>
</feature>
<reference evidence="1" key="1">
    <citation type="journal article" date="2014" name="Front. Microbiol.">
        <title>High frequency of phylogenetically diverse reductive dehalogenase-homologous genes in deep subseafloor sedimentary metagenomes.</title>
        <authorList>
            <person name="Kawai M."/>
            <person name="Futagami T."/>
            <person name="Toyoda A."/>
            <person name="Takaki Y."/>
            <person name="Nishi S."/>
            <person name="Hori S."/>
            <person name="Arai W."/>
            <person name="Tsubouchi T."/>
            <person name="Morono Y."/>
            <person name="Uchiyama I."/>
            <person name="Ito T."/>
            <person name="Fujiyama A."/>
            <person name="Inagaki F."/>
            <person name="Takami H."/>
        </authorList>
    </citation>
    <scope>NUCLEOTIDE SEQUENCE</scope>
    <source>
        <strain evidence="1">Expedition CK06-06</strain>
    </source>
</reference>
<name>X0Y7L2_9ZZZZ</name>
<evidence type="ECO:0000313" key="1">
    <source>
        <dbReference type="EMBL" id="GAG32871.1"/>
    </source>
</evidence>